<feature type="transmembrane region" description="Helical" evidence="8">
    <location>
        <begin position="81"/>
        <end position="100"/>
    </location>
</feature>
<keyword evidence="3" id="KW-1003">Cell membrane</keyword>
<evidence type="ECO:0000256" key="7">
    <source>
        <dbReference type="SAM" id="MobiDB-lite"/>
    </source>
</evidence>
<feature type="transmembrane region" description="Helical" evidence="8">
    <location>
        <begin position="272"/>
        <end position="292"/>
    </location>
</feature>
<feature type="region of interest" description="Disordered" evidence="7">
    <location>
        <begin position="1"/>
        <end position="34"/>
    </location>
</feature>
<accession>A0A7W8VH77</accession>
<keyword evidence="4 8" id="KW-0812">Transmembrane</keyword>
<dbReference type="PANTHER" id="PTHR40074">
    <property type="entry name" value="O-ACETYLTRANSFERASE WECH"/>
    <property type="match status" value="1"/>
</dbReference>
<dbReference type="GO" id="GO:0009246">
    <property type="term" value="P:enterobacterial common antigen biosynthetic process"/>
    <property type="evidence" value="ECO:0007669"/>
    <property type="project" value="TreeGrafter"/>
</dbReference>
<evidence type="ECO:0000256" key="8">
    <source>
        <dbReference type="SAM" id="Phobius"/>
    </source>
</evidence>
<protein>
    <submittedName>
        <fullName evidence="10">Surface polysaccharide O-acyltransferase-like enzyme</fullName>
    </submittedName>
</protein>
<keyword evidence="6 8" id="KW-0472">Membrane</keyword>
<feature type="compositionally biased region" description="Low complexity" evidence="7">
    <location>
        <begin position="9"/>
        <end position="21"/>
    </location>
</feature>
<feature type="transmembrane region" description="Helical" evidence="8">
    <location>
        <begin position="240"/>
        <end position="260"/>
    </location>
</feature>
<feature type="transmembrane region" description="Helical" evidence="8">
    <location>
        <begin position="345"/>
        <end position="369"/>
    </location>
</feature>
<evidence type="ECO:0000313" key="11">
    <source>
        <dbReference type="Proteomes" id="UP000572635"/>
    </source>
</evidence>
<feature type="compositionally biased region" description="Pro residues" evidence="7">
    <location>
        <begin position="22"/>
        <end position="34"/>
    </location>
</feature>
<evidence type="ECO:0000313" key="10">
    <source>
        <dbReference type="EMBL" id="MBB5435923.1"/>
    </source>
</evidence>
<dbReference type="Pfam" id="PF01757">
    <property type="entry name" value="Acyl_transf_3"/>
    <property type="match status" value="1"/>
</dbReference>
<dbReference type="EMBL" id="JACHDB010000002">
    <property type="protein sequence ID" value="MBB5435923.1"/>
    <property type="molecule type" value="Genomic_DNA"/>
</dbReference>
<feature type="transmembrane region" description="Helical" evidence="8">
    <location>
        <begin position="41"/>
        <end position="61"/>
    </location>
</feature>
<proteinExistence type="inferred from homology"/>
<feature type="transmembrane region" description="Helical" evidence="8">
    <location>
        <begin position="209"/>
        <end position="228"/>
    </location>
</feature>
<dbReference type="RefSeq" id="WP_184399109.1">
    <property type="nucleotide sequence ID" value="NZ_BAAAJD010000089.1"/>
</dbReference>
<feature type="domain" description="Acyltransferase 3" evidence="9">
    <location>
        <begin position="37"/>
        <end position="365"/>
    </location>
</feature>
<evidence type="ECO:0000256" key="1">
    <source>
        <dbReference type="ARBA" id="ARBA00004651"/>
    </source>
</evidence>
<keyword evidence="5 8" id="KW-1133">Transmembrane helix</keyword>
<evidence type="ECO:0000259" key="9">
    <source>
        <dbReference type="Pfam" id="PF01757"/>
    </source>
</evidence>
<evidence type="ECO:0000256" key="5">
    <source>
        <dbReference type="ARBA" id="ARBA00022989"/>
    </source>
</evidence>
<sequence>MRVDDIRADGGAAAPRPASDGPAPPPAAPEPPRPSTAWVDFARVCAMGAVVLVHAVAPLVTAAHTDLGSAPWWAANALDAALRWCVPVFVMISGALLLAPKPESPRDFYRKRWARIGLPLIAWTVAYLLWETWRNGMDAETAWRQAAAGAPSIHLYFLYVIAGLYLLTPFLRTVVAYTPRSGLWWFAGTTTALGVADQALTLVDGAGGASAATRFLPFLGYYLLGWLLHTAAPGARTARPAAAVLLAGTVATGGTAWAFADSAGEWAAGSAYIYDYLSPAVLLSSVGAFLVLRAAGLRLARRGGRAAEAARSTVRRLSGLSFGVYLVHVMVLYELRDLLGAPDGWSAVGSALGYAAAAALLSLALVAVVRRIPGLRALLL</sequence>
<comment type="caution">
    <text evidence="10">The sequence shown here is derived from an EMBL/GenBank/DDBJ whole genome shotgun (WGS) entry which is preliminary data.</text>
</comment>
<evidence type="ECO:0000256" key="6">
    <source>
        <dbReference type="ARBA" id="ARBA00023136"/>
    </source>
</evidence>
<evidence type="ECO:0000256" key="2">
    <source>
        <dbReference type="ARBA" id="ARBA00007400"/>
    </source>
</evidence>
<feature type="transmembrane region" description="Helical" evidence="8">
    <location>
        <begin position="183"/>
        <end position="203"/>
    </location>
</feature>
<dbReference type="Proteomes" id="UP000572635">
    <property type="component" value="Unassembled WGS sequence"/>
</dbReference>
<gene>
    <name evidence="10" type="ORF">HDA36_006071</name>
</gene>
<evidence type="ECO:0000256" key="4">
    <source>
        <dbReference type="ARBA" id="ARBA00022692"/>
    </source>
</evidence>
<feature type="transmembrane region" description="Helical" evidence="8">
    <location>
        <begin position="313"/>
        <end position="333"/>
    </location>
</feature>
<keyword evidence="10" id="KW-0012">Acyltransferase</keyword>
<comment type="subcellular location">
    <subcellularLocation>
        <location evidence="1">Cell membrane</location>
        <topology evidence="1">Multi-pass membrane protein</topology>
    </subcellularLocation>
</comment>
<dbReference type="InterPro" id="IPR002656">
    <property type="entry name" value="Acyl_transf_3_dom"/>
</dbReference>
<evidence type="ECO:0000256" key="3">
    <source>
        <dbReference type="ARBA" id="ARBA00022475"/>
    </source>
</evidence>
<keyword evidence="10" id="KW-0808">Transferase</keyword>
<feature type="transmembrane region" description="Helical" evidence="8">
    <location>
        <begin position="153"/>
        <end position="171"/>
    </location>
</feature>
<feature type="transmembrane region" description="Helical" evidence="8">
    <location>
        <begin position="112"/>
        <end position="130"/>
    </location>
</feature>
<dbReference type="GO" id="GO:0016413">
    <property type="term" value="F:O-acetyltransferase activity"/>
    <property type="evidence" value="ECO:0007669"/>
    <property type="project" value="TreeGrafter"/>
</dbReference>
<dbReference type="GO" id="GO:0005886">
    <property type="term" value="C:plasma membrane"/>
    <property type="evidence" value="ECO:0007669"/>
    <property type="project" value="UniProtKB-SubCell"/>
</dbReference>
<organism evidence="10 11">
    <name type="scientific">Nocardiopsis composta</name>
    <dbReference type="NCBI Taxonomy" id="157465"/>
    <lineage>
        <taxon>Bacteria</taxon>
        <taxon>Bacillati</taxon>
        <taxon>Actinomycetota</taxon>
        <taxon>Actinomycetes</taxon>
        <taxon>Streptosporangiales</taxon>
        <taxon>Nocardiopsidaceae</taxon>
        <taxon>Nocardiopsis</taxon>
    </lineage>
</organism>
<reference evidence="10 11" key="1">
    <citation type="submission" date="2020-08" db="EMBL/GenBank/DDBJ databases">
        <title>Sequencing the genomes of 1000 actinobacteria strains.</title>
        <authorList>
            <person name="Klenk H.-P."/>
        </authorList>
    </citation>
    <scope>NUCLEOTIDE SEQUENCE [LARGE SCALE GENOMIC DNA]</scope>
    <source>
        <strain evidence="10 11">DSM 44551</strain>
    </source>
</reference>
<keyword evidence="11" id="KW-1185">Reference proteome</keyword>
<dbReference type="AlphaFoldDB" id="A0A7W8VH77"/>
<dbReference type="PANTHER" id="PTHR40074:SF2">
    <property type="entry name" value="O-ACETYLTRANSFERASE WECH"/>
    <property type="match status" value="1"/>
</dbReference>
<comment type="similarity">
    <text evidence="2">Belongs to the acyltransferase 3 family.</text>
</comment>
<name>A0A7W8VH77_9ACTN</name>